<sequence length="247" mass="27654">MKPTKPSRFLVSCEHGGNRIPSRYRPLFRGFESLLRTHRGYDAGALTMARDLAGALAAPLFAATTSRLLIDLNRSLGHPKLYSEATRAAPAALRLEILARHYLAYRGRVEEAVAAAPGGGRVVHISAHSFTPVLDGRIREADLGLLYDPERPGEVELCRRWQAACRALAPELRVRRNYPYRGRSDGLTAHLRRRFPAERYLGIELEINQRHVFADGRRWRALRRTVIAALLQALSVPDAPAPRGLRD</sequence>
<organism evidence="1">
    <name type="scientific">mine drainage metagenome</name>
    <dbReference type="NCBI Taxonomy" id="410659"/>
    <lineage>
        <taxon>unclassified sequences</taxon>
        <taxon>metagenomes</taxon>
        <taxon>ecological metagenomes</taxon>
    </lineage>
</organism>
<keyword evidence="1" id="KW-0378">Hydrolase</keyword>
<dbReference type="Gene3D" id="3.40.630.40">
    <property type="entry name" value="Zn-dependent exopeptidases"/>
    <property type="match status" value="1"/>
</dbReference>
<name>A0A1J5RJB7_9ZZZZ</name>
<dbReference type="Pfam" id="PF05013">
    <property type="entry name" value="FGase"/>
    <property type="match status" value="1"/>
</dbReference>
<accession>A0A1J5RJB7</accession>
<reference evidence="1" key="1">
    <citation type="submission" date="2016-10" db="EMBL/GenBank/DDBJ databases">
        <title>Sequence of Gallionella enrichment culture.</title>
        <authorList>
            <person name="Poehlein A."/>
            <person name="Muehling M."/>
            <person name="Daniel R."/>
        </authorList>
    </citation>
    <scope>NUCLEOTIDE SEQUENCE</scope>
</reference>
<proteinExistence type="predicted"/>
<dbReference type="EMBL" id="MLJW01000152">
    <property type="protein sequence ID" value="OIQ96240.1"/>
    <property type="molecule type" value="Genomic_DNA"/>
</dbReference>
<gene>
    <name evidence="1" type="ORF">GALL_217570</name>
</gene>
<dbReference type="GO" id="GO:0016787">
    <property type="term" value="F:hydrolase activity"/>
    <property type="evidence" value="ECO:0007669"/>
    <property type="project" value="UniProtKB-KW"/>
</dbReference>
<dbReference type="AlphaFoldDB" id="A0A1J5RJB7"/>
<dbReference type="InterPro" id="IPR007709">
    <property type="entry name" value="N-FG_amidohydro"/>
</dbReference>
<evidence type="ECO:0000313" key="1">
    <source>
        <dbReference type="EMBL" id="OIQ96240.1"/>
    </source>
</evidence>
<protein>
    <submittedName>
        <fullName evidence="1">N-formylglutamate amidohydrolase</fullName>
    </submittedName>
</protein>
<comment type="caution">
    <text evidence="1">The sequence shown here is derived from an EMBL/GenBank/DDBJ whole genome shotgun (WGS) entry which is preliminary data.</text>
</comment>
<dbReference type="SUPFAM" id="SSF53187">
    <property type="entry name" value="Zn-dependent exopeptidases"/>
    <property type="match status" value="1"/>
</dbReference>